<protein>
    <submittedName>
        <fullName evidence="2">Uncharacterized protein</fullName>
    </submittedName>
</protein>
<reference evidence="2" key="1">
    <citation type="submission" date="2020-10" db="EMBL/GenBank/DDBJ databases">
        <authorList>
            <person name="Kadnikov V."/>
            <person name="Beletsky A.V."/>
            <person name="Mardanov A.V."/>
            <person name="Karnachuk O.V."/>
            <person name="Ravin N.V."/>
        </authorList>
    </citation>
    <scope>NUCLEOTIDE SEQUENCE</scope>
    <source>
        <strain evidence="2">Bu02</strain>
    </source>
</reference>
<dbReference type="KEGG" id="fcz:IMF26_09945"/>
<organism evidence="2">
    <name type="scientific">Candidatus Fermentithermobacillus carboniphilus</name>
    <dbReference type="NCBI Taxonomy" id="3085328"/>
    <lineage>
        <taxon>Bacteria</taxon>
        <taxon>Bacillati</taxon>
        <taxon>Bacillota</taxon>
        <taxon>Candidatus Fermentithermobacillia</taxon>
        <taxon>Candidatus Fermentithermobacillales</taxon>
        <taxon>Candidatus Fermentithermobacillaceae</taxon>
        <taxon>Candidatus Fermentithermobacillus</taxon>
    </lineage>
</organism>
<gene>
    <name evidence="2" type="ORF">IMF26_09945</name>
</gene>
<evidence type="ECO:0000256" key="1">
    <source>
        <dbReference type="SAM" id="Phobius"/>
    </source>
</evidence>
<sequence length="52" mass="5422">MGCLTGCLGLLLIVLGIFLLVGEVIGWSFGIAATVISAFFGGIAHIIRAIFR</sequence>
<feature type="transmembrane region" description="Helical" evidence="1">
    <location>
        <begin position="32"/>
        <end position="51"/>
    </location>
</feature>
<evidence type="ECO:0000313" key="2">
    <source>
        <dbReference type="EMBL" id="QUL98330.1"/>
    </source>
</evidence>
<dbReference type="AlphaFoldDB" id="A0AAT9LB15"/>
<proteinExistence type="predicted"/>
<keyword evidence="1" id="KW-0472">Membrane</keyword>
<dbReference type="EMBL" id="CP062796">
    <property type="protein sequence ID" value="QUL98330.1"/>
    <property type="molecule type" value="Genomic_DNA"/>
</dbReference>
<name>A0AAT9LB15_9FIRM</name>
<keyword evidence="1" id="KW-1133">Transmembrane helix</keyword>
<reference evidence="2" key="2">
    <citation type="journal article" date="2023" name="Biology">
        <title>Prokaryotic Life Associated with Coal-Fire Gas Vents Revealed by Metagenomics.</title>
        <authorList>
            <person name="Kadnikov V.V."/>
            <person name="Mardanov A.V."/>
            <person name="Beletsky A.V."/>
            <person name="Karnachuk O.V."/>
            <person name="Ravin N.V."/>
        </authorList>
    </citation>
    <scope>NUCLEOTIDE SEQUENCE</scope>
    <source>
        <strain evidence="2">Bu02</strain>
    </source>
</reference>
<keyword evidence="1" id="KW-0812">Transmembrane</keyword>
<accession>A0AAT9LB15</accession>